<organism evidence="2 3">
    <name type="scientific">Peptacetobacter hiranonis (strain DSM 13275 / JCM 10541 / KCTC 15199 / TO-931)</name>
    <name type="common">Clostridium hiranonis</name>
    <dbReference type="NCBI Taxonomy" id="500633"/>
    <lineage>
        <taxon>Bacteria</taxon>
        <taxon>Bacillati</taxon>
        <taxon>Bacillota</taxon>
        <taxon>Clostridia</taxon>
        <taxon>Peptostreptococcales</taxon>
        <taxon>Peptostreptococcaceae</taxon>
        <taxon>Peptacetobacter</taxon>
    </lineage>
</organism>
<evidence type="ECO:0000313" key="3">
    <source>
        <dbReference type="Proteomes" id="UP000003178"/>
    </source>
</evidence>
<dbReference type="InterPro" id="IPR051922">
    <property type="entry name" value="Bact_Sporulation_Assoc"/>
</dbReference>
<protein>
    <submittedName>
        <fullName evidence="2">Putative cell wall binding repeat 2</fullName>
    </submittedName>
</protein>
<reference evidence="2 3" key="1">
    <citation type="submission" date="2008-09" db="EMBL/GenBank/DDBJ databases">
        <authorList>
            <person name="Fulton L."/>
            <person name="Clifton S."/>
            <person name="Fulton B."/>
            <person name="Xu J."/>
            <person name="Minx P."/>
            <person name="Pepin K.H."/>
            <person name="Johnson M."/>
            <person name="Thiruvilangam P."/>
            <person name="Bhonagiri V."/>
            <person name="Nash W.E."/>
            <person name="Mardis E.R."/>
            <person name="Wilson R.K."/>
        </authorList>
    </citation>
    <scope>NUCLEOTIDE SEQUENCE [LARGE SCALE GENOMIC DNA]</scope>
    <source>
        <strain evidence="2 3">DSM 13275</strain>
    </source>
</reference>
<dbReference type="EMBL" id="ABWP01000044">
    <property type="protein sequence ID" value="EEA85359.1"/>
    <property type="molecule type" value="Genomic_DNA"/>
</dbReference>
<dbReference type="eggNOG" id="COG2247">
    <property type="taxonomic scope" value="Bacteria"/>
</dbReference>
<dbReference type="PANTHER" id="PTHR30032:SF8">
    <property type="entry name" value="GERMINATION-SPECIFIC N-ACETYLMURAMOYL-L-ALANINE AMIDASE"/>
    <property type="match status" value="1"/>
</dbReference>
<dbReference type="PANTHER" id="PTHR30032">
    <property type="entry name" value="N-ACETYLMURAMOYL-L-ALANINE AMIDASE-RELATED"/>
    <property type="match status" value="1"/>
</dbReference>
<evidence type="ECO:0000256" key="1">
    <source>
        <dbReference type="SAM" id="MobiDB-lite"/>
    </source>
</evidence>
<dbReference type="STRING" id="500633.CLOHIR_00956"/>
<accession>B6FYK3</accession>
<dbReference type="AlphaFoldDB" id="B6FYK3"/>
<dbReference type="InterPro" id="IPR007253">
    <property type="entry name" value="Cell_wall-bd_2"/>
</dbReference>
<evidence type="ECO:0000313" key="2">
    <source>
        <dbReference type="EMBL" id="EEA85359.1"/>
    </source>
</evidence>
<name>B6FYK3_PEPHT</name>
<dbReference type="Proteomes" id="UP000003178">
    <property type="component" value="Unassembled WGS sequence"/>
</dbReference>
<dbReference type="HOGENOM" id="CLU_351171_0_0_9"/>
<dbReference type="Pfam" id="PF04122">
    <property type="entry name" value="CW_binding_2"/>
    <property type="match status" value="3"/>
</dbReference>
<feature type="compositionally biased region" description="Polar residues" evidence="1">
    <location>
        <begin position="343"/>
        <end position="360"/>
    </location>
</feature>
<feature type="compositionally biased region" description="Basic and acidic residues" evidence="1">
    <location>
        <begin position="374"/>
        <end position="390"/>
    </location>
</feature>
<feature type="region of interest" description="Disordered" evidence="1">
    <location>
        <begin position="343"/>
        <end position="396"/>
    </location>
</feature>
<dbReference type="Gene3D" id="3.40.50.12090">
    <property type="match status" value="2"/>
</dbReference>
<sequence length="801" mass="84839">MWKKTAHIFMVPRIEIRRDVTNYKTKMEVMIMNKKKLSVVMAGAMLATTVAPIMAATTTDASANELGLLIGKVRDILESKKFSSNTTRNTVSGTDLSGQSVYYLKINGEEAKAVSTATVKGGMDLQKALQAALGSLKPGATVEIWSRGYVTEGSGENEKVFATQLKTTYAETDMKTGGDISTDLTKGLNGNTHILNGEVGTAVTAVPNQSVTIALNSDSLVSGDKIVLKPGSAILDFTKYIDASGNINPIDGTHPSDAKDFAGFPVKTQAELEKAPTYVDIADSLDQTINITGTAPNTFKTSDLFNGVMLTEEGHDLLTKIEEVAPVTKASVITETPNVISEGQSKVVSNPESSTGSAAQGQAGKDGSKTPAPKTKEEGAQDHGEKEVIKNIDAPSKKASAATGTVAYTTVEGNRPISTGKYNLSKSSDGTYGFNIELTNTSTNTTTNYVVKGENKKDTETLLNWLFTQDPKVDILAGKDRYETAVKVAEEYIMNQPFSSKNPNVVIVNGNSLVDGLSASPLAAKLKAPMLLSKTDEVPKATLDYLKKLSENTTISNLKNITINLVGGKGVLSDNVEKQLKDLGYTVKRYGGENREATSMKVANAIGNKNNAFVVGANGEADAMSIASVASSTKMSQTNNAIAPIIVSNFKGLSSNALDFLDNAKTVTVLGGEAVVSNEEFDAIKEAVPTTAKVNRIAGANRQETNAKVISTYYAGNFGDGSDVLVAKDGQRNKMELVDALTVSNLAALKNAPIVLATDKLDKAQINTLELNAKQAKALYQVGNGVNLDVVKTLANLLGLQ</sequence>
<reference evidence="2 3" key="2">
    <citation type="submission" date="2008-10" db="EMBL/GenBank/DDBJ databases">
        <title>Draft genome sequence of Clostridium hiranonis (DSM 13275).</title>
        <authorList>
            <person name="Sudarsanam P."/>
            <person name="Ley R."/>
            <person name="Guruge J."/>
            <person name="Turnbaugh P.J."/>
            <person name="Mahowald M."/>
            <person name="Liep D."/>
            <person name="Gordon J."/>
        </authorList>
    </citation>
    <scope>NUCLEOTIDE SEQUENCE [LARGE SCALE GENOMIC DNA]</scope>
    <source>
        <strain evidence="2 3">DSM 13275</strain>
    </source>
</reference>
<comment type="caution">
    <text evidence="2">The sequence shown here is derived from an EMBL/GenBank/DDBJ whole genome shotgun (WGS) entry which is preliminary data.</text>
</comment>
<gene>
    <name evidence="2" type="ORF">CLOHIR_00956</name>
</gene>
<proteinExistence type="predicted"/>
<keyword evidence="3" id="KW-1185">Reference proteome</keyword>